<dbReference type="PANTHER" id="PTHR44307:SF2">
    <property type="entry name" value="PHOSPHOETHANOLAMINE METHYLTRANSFERASE ISOFORM X1"/>
    <property type="match status" value="1"/>
</dbReference>
<evidence type="ECO:0000256" key="7">
    <source>
        <dbReference type="ARBA" id="ARBA00047841"/>
    </source>
</evidence>
<evidence type="ECO:0000259" key="9">
    <source>
        <dbReference type="Pfam" id="PF08241"/>
    </source>
</evidence>
<keyword evidence="3 10" id="KW-0489">Methyltransferase</keyword>
<evidence type="ECO:0000256" key="6">
    <source>
        <dbReference type="ARBA" id="ARBA00047619"/>
    </source>
</evidence>
<gene>
    <name evidence="10" type="ORF">BSAL_17855</name>
</gene>
<dbReference type="VEuPathDB" id="TriTrypDB:BSAL_17855"/>
<evidence type="ECO:0000313" key="10">
    <source>
        <dbReference type="EMBL" id="CUI14842.1"/>
    </source>
</evidence>
<feature type="region of interest" description="Disordered" evidence="8">
    <location>
        <begin position="382"/>
        <end position="401"/>
    </location>
</feature>
<protein>
    <recommendedName>
        <fullName evidence="5">phosphoethanolamine N-methyltransferase</fullName>
        <ecNumber evidence="5">2.1.1.103</ecNumber>
    </recommendedName>
</protein>
<dbReference type="InterPro" id="IPR029063">
    <property type="entry name" value="SAM-dependent_MTases_sf"/>
</dbReference>
<feature type="compositionally biased region" description="Polar residues" evidence="8">
    <location>
        <begin position="67"/>
        <end position="76"/>
    </location>
</feature>
<evidence type="ECO:0000313" key="11">
    <source>
        <dbReference type="Proteomes" id="UP000051952"/>
    </source>
</evidence>
<dbReference type="Gene3D" id="3.40.50.150">
    <property type="entry name" value="Vaccinia Virus protein VP39"/>
    <property type="match status" value="2"/>
</dbReference>
<evidence type="ECO:0000256" key="8">
    <source>
        <dbReference type="SAM" id="MobiDB-lite"/>
    </source>
</evidence>
<dbReference type="Proteomes" id="UP000051952">
    <property type="component" value="Unassembled WGS sequence"/>
</dbReference>
<dbReference type="Pfam" id="PF08241">
    <property type="entry name" value="Methyltransf_11"/>
    <property type="match status" value="2"/>
</dbReference>
<dbReference type="CDD" id="cd02440">
    <property type="entry name" value="AdoMet_MTases"/>
    <property type="match status" value="2"/>
</dbReference>
<comment type="catalytic activity">
    <reaction evidence="6">
        <text>N,N-dimethylethanolamine phosphate + S-adenosyl-L-methionine = phosphocholine + S-adenosyl-L-homocysteine + H(+)</text>
        <dbReference type="Rhea" id="RHEA:25325"/>
        <dbReference type="ChEBI" id="CHEBI:15378"/>
        <dbReference type="ChEBI" id="CHEBI:57856"/>
        <dbReference type="ChEBI" id="CHEBI:58641"/>
        <dbReference type="ChEBI" id="CHEBI:59789"/>
        <dbReference type="ChEBI" id="CHEBI:295975"/>
        <dbReference type="EC" id="2.1.1.103"/>
    </reaction>
    <physiologicalReaction direction="left-to-right" evidence="6">
        <dbReference type="Rhea" id="RHEA:25326"/>
    </physiologicalReaction>
</comment>
<proteinExistence type="predicted"/>
<dbReference type="EC" id="2.1.1.103" evidence="5"/>
<name>A0A0S4KJW1_BODSA</name>
<feature type="region of interest" description="Disordered" evidence="8">
    <location>
        <begin position="56"/>
        <end position="98"/>
    </location>
</feature>
<evidence type="ECO:0000256" key="2">
    <source>
        <dbReference type="ARBA" id="ARBA00005189"/>
    </source>
</evidence>
<evidence type="ECO:0000256" key="3">
    <source>
        <dbReference type="ARBA" id="ARBA00022603"/>
    </source>
</evidence>
<comment type="catalytic activity">
    <reaction evidence="7">
        <text>N-methylethanolamine phosphate + S-adenosyl-L-methionine = N,N-dimethylethanolamine phosphate + S-adenosyl-L-homocysteine + H(+)</text>
        <dbReference type="Rhea" id="RHEA:25321"/>
        <dbReference type="ChEBI" id="CHEBI:15378"/>
        <dbReference type="ChEBI" id="CHEBI:57781"/>
        <dbReference type="ChEBI" id="CHEBI:57856"/>
        <dbReference type="ChEBI" id="CHEBI:58641"/>
        <dbReference type="ChEBI" id="CHEBI:59789"/>
        <dbReference type="EC" id="2.1.1.103"/>
    </reaction>
    <physiologicalReaction direction="left-to-right" evidence="7">
        <dbReference type="Rhea" id="RHEA:25322"/>
    </physiologicalReaction>
</comment>
<feature type="domain" description="Methyltransferase type 11" evidence="9">
    <location>
        <begin position="170"/>
        <end position="266"/>
    </location>
</feature>
<dbReference type="PANTHER" id="PTHR44307">
    <property type="entry name" value="PHOSPHOETHANOLAMINE METHYLTRANSFERASE"/>
    <property type="match status" value="1"/>
</dbReference>
<dbReference type="AlphaFoldDB" id="A0A0S4KJW1"/>
<dbReference type="GO" id="GO:0000234">
    <property type="term" value="F:phosphoethanolamine N-methyltransferase activity"/>
    <property type="evidence" value="ECO:0007669"/>
    <property type="project" value="UniProtKB-EC"/>
</dbReference>
<accession>A0A0S4KJW1</accession>
<keyword evidence="11" id="KW-1185">Reference proteome</keyword>
<dbReference type="InterPro" id="IPR013216">
    <property type="entry name" value="Methyltransf_11"/>
</dbReference>
<dbReference type="OrthoDB" id="8300214at2759"/>
<keyword evidence="4 10" id="KW-0808">Transferase</keyword>
<comment type="pathway">
    <text evidence="2">Lipid metabolism.</text>
</comment>
<sequence length="630" mass="70810">MLIGYISANGLSGGSSSVEIRSEREVRPSGRRLAKPIEDFVVAQPVLGHDEVVGMKRPGDEDAHLQAKQQRNSQRENVVGVDEPQAGKPVDEAAPGRGLKCPQESDFNELQIPLKHLPRGKKTSVAEKYNRRAHNCASNGIWNRVTIDDHHRILHDIVKIGKIQKNSFVLDWGSGCGHSLQFLFDEYDVTGVGIDVSNLTIAYARTNTTKADLHCVADGTKLEWIPSNFFDHALSFGSIYHVYNRTMFCHVIRQLVRIVKPGGTVYNGWTENGEYKRVHVPMCLADLDVDIEIVEEKKGFADVAIFPLKAQQTTPNTYSLVVTKKKPTSNFEAFLLDNIPITCGVHVCTPRQPTGKQDDDVQQQQVEVQEKQVDVHAVAARSKVKAQSADEEGDKEGWPSCPNYDANIERLQIPLEHLPRKKKTSVAQKYDRRAHNCASHGIWHRVTIADHEAILKRVGELLEVKKDEVLLDWGSGCGHQLEFMTRMFGAKGLGVDVSNLTIAYAVENTTKVNRHCVADGSRLEWIPSNFFDHAYSFGSIYHVYNKSVFCSVLQQMVRVVKPGGKIYNGWTENKEFHRNDLVKCINTDTNGHHEIRVLEEGEVFHHVANFPLKQYRQTPNTYSLVVVKAE</sequence>
<evidence type="ECO:0000256" key="5">
    <source>
        <dbReference type="ARBA" id="ARBA00035674"/>
    </source>
</evidence>
<feature type="compositionally biased region" description="Basic and acidic residues" evidence="8">
    <location>
        <begin position="56"/>
        <end position="65"/>
    </location>
</feature>
<feature type="domain" description="Methyltransferase type 11" evidence="9">
    <location>
        <begin position="471"/>
        <end position="567"/>
    </location>
</feature>
<reference evidence="11" key="1">
    <citation type="submission" date="2015-09" db="EMBL/GenBank/DDBJ databases">
        <authorList>
            <consortium name="Pathogen Informatics"/>
        </authorList>
    </citation>
    <scope>NUCLEOTIDE SEQUENCE [LARGE SCALE GENOMIC DNA]</scope>
    <source>
        <strain evidence="11">Lake Konstanz</strain>
    </source>
</reference>
<evidence type="ECO:0000256" key="1">
    <source>
        <dbReference type="ARBA" id="ARBA00004969"/>
    </source>
</evidence>
<comment type="pathway">
    <text evidence="1">Phospholipid metabolism; phosphatidylcholine biosynthesis.</text>
</comment>
<dbReference type="GO" id="GO:0032259">
    <property type="term" value="P:methylation"/>
    <property type="evidence" value="ECO:0007669"/>
    <property type="project" value="UniProtKB-KW"/>
</dbReference>
<dbReference type="OMA" id="YNGWTEN"/>
<dbReference type="EMBL" id="CYKH01001680">
    <property type="protein sequence ID" value="CUI14842.1"/>
    <property type="molecule type" value="Genomic_DNA"/>
</dbReference>
<evidence type="ECO:0000256" key="4">
    <source>
        <dbReference type="ARBA" id="ARBA00022679"/>
    </source>
</evidence>
<organism evidence="10 11">
    <name type="scientific">Bodo saltans</name>
    <name type="common">Flagellated protozoan</name>
    <dbReference type="NCBI Taxonomy" id="75058"/>
    <lineage>
        <taxon>Eukaryota</taxon>
        <taxon>Discoba</taxon>
        <taxon>Euglenozoa</taxon>
        <taxon>Kinetoplastea</taxon>
        <taxon>Metakinetoplastina</taxon>
        <taxon>Eubodonida</taxon>
        <taxon>Bodonidae</taxon>
        <taxon>Bodo</taxon>
    </lineage>
</organism>
<dbReference type="SUPFAM" id="SSF53335">
    <property type="entry name" value="S-adenosyl-L-methionine-dependent methyltransferases"/>
    <property type="match status" value="2"/>
</dbReference>